<accession>A0A318Y7C0</accession>
<evidence type="ECO:0000256" key="1">
    <source>
        <dbReference type="SAM" id="SignalP"/>
    </source>
</evidence>
<gene>
    <name evidence="2" type="ORF">BO87DRAFT_171825</name>
</gene>
<feature type="signal peptide" evidence="1">
    <location>
        <begin position="1"/>
        <end position="23"/>
    </location>
</feature>
<feature type="chain" id="PRO_5016419583" description="Secreted protein" evidence="1">
    <location>
        <begin position="24"/>
        <end position="109"/>
    </location>
</feature>
<keyword evidence="3" id="KW-1185">Reference proteome</keyword>
<organism evidence="2 3">
    <name type="scientific">Aspergillus neoniger (strain CBS 115656)</name>
    <dbReference type="NCBI Taxonomy" id="1448310"/>
    <lineage>
        <taxon>Eukaryota</taxon>
        <taxon>Fungi</taxon>
        <taxon>Dikarya</taxon>
        <taxon>Ascomycota</taxon>
        <taxon>Pezizomycotina</taxon>
        <taxon>Eurotiomycetes</taxon>
        <taxon>Eurotiomycetidae</taxon>
        <taxon>Eurotiales</taxon>
        <taxon>Aspergillaceae</taxon>
        <taxon>Aspergillus</taxon>
        <taxon>Aspergillus subgen. Circumdati</taxon>
    </lineage>
</organism>
<evidence type="ECO:0008006" key="4">
    <source>
        <dbReference type="Google" id="ProtNLM"/>
    </source>
</evidence>
<keyword evidence="1" id="KW-0732">Signal</keyword>
<evidence type="ECO:0000313" key="3">
    <source>
        <dbReference type="Proteomes" id="UP000247647"/>
    </source>
</evidence>
<evidence type="ECO:0000313" key="2">
    <source>
        <dbReference type="EMBL" id="PYH29779.1"/>
    </source>
</evidence>
<dbReference type="EMBL" id="KZ821487">
    <property type="protein sequence ID" value="PYH29779.1"/>
    <property type="molecule type" value="Genomic_DNA"/>
</dbReference>
<name>A0A318Y7C0_ASPNB</name>
<dbReference type="RefSeq" id="XP_025475257.1">
    <property type="nucleotide sequence ID" value="XM_025618346.1"/>
</dbReference>
<proteinExistence type="predicted"/>
<dbReference type="GeneID" id="37120802"/>
<dbReference type="AlphaFoldDB" id="A0A318Y7C0"/>
<sequence>MTAVINITVIVLIGFIEFSLAGASDEPQRSMILAVVVLNTGKHPSNNQLCLAGKASDRPSSTVSSYRSGLSGAPSSCPPCIFPGHSRIFPFSSPHSCSGQGFDLLHTGS</sequence>
<reference evidence="2" key="1">
    <citation type="submission" date="2016-12" db="EMBL/GenBank/DDBJ databases">
        <title>The genomes of Aspergillus section Nigri reveals drivers in fungal speciation.</title>
        <authorList>
            <consortium name="DOE Joint Genome Institute"/>
            <person name="Vesth T.C."/>
            <person name="Nybo J."/>
            <person name="Theobald S."/>
            <person name="Brandl J."/>
            <person name="Frisvad J.C."/>
            <person name="Nielsen K.F."/>
            <person name="Lyhne E.K."/>
            <person name="Kogle M.E."/>
            <person name="Kuo A."/>
            <person name="Riley R."/>
            <person name="Clum A."/>
            <person name="Nolan M."/>
            <person name="Lipzen A."/>
            <person name="Salamov A."/>
            <person name="Henrissat B."/>
            <person name="Wiebenga A."/>
            <person name="De Vries R.P."/>
            <person name="Grigoriev I.V."/>
            <person name="Mortensen U.H."/>
            <person name="Andersen M.R."/>
            <person name="Baker S.E."/>
        </authorList>
    </citation>
    <scope>NUCLEOTIDE SEQUENCE [LARGE SCALE GENOMIC DNA]</scope>
    <source>
        <strain evidence="2">CBS 115656</strain>
    </source>
</reference>
<dbReference type="Proteomes" id="UP000247647">
    <property type="component" value="Unassembled WGS sequence"/>
</dbReference>
<protein>
    <recommendedName>
        <fullName evidence="4">Secreted protein</fullName>
    </recommendedName>
</protein>